<gene>
    <name evidence="1" type="ORF">ACFO4E_23735</name>
</gene>
<accession>A0ABV9E190</accession>
<reference evidence="2" key="1">
    <citation type="journal article" date="2019" name="Int. J. Syst. Evol. Microbiol.">
        <title>The Global Catalogue of Microorganisms (GCM) 10K type strain sequencing project: providing services to taxonomists for standard genome sequencing and annotation.</title>
        <authorList>
            <consortium name="The Broad Institute Genomics Platform"/>
            <consortium name="The Broad Institute Genome Sequencing Center for Infectious Disease"/>
            <person name="Wu L."/>
            <person name="Ma J."/>
        </authorList>
    </citation>
    <scope>NUCLEOTIDE SEQUENCE [LARGE SCALE GENOMIC DNA]</scope>
    <source>
        <strain evidence="2">XZYJ18</strain>
    </source>
</reference>
<dbReference type="EMBL" id="JBHSFQ010000029">
    <property type="protein sequence ID" value="MFC4564881.1"/>
    <property type="molecule type" value="Genomic_DNA"/>
</dbReference>
<name>A0ABV9E190_9ACTN</name>
<dbReference type="Proteomes" id="UP001595923">
    <property type="component" value="Unassembled WGS sequence"/>
</dbReference>
<comment type="caution">
    <text evidence="1">The sequence shown here is derived from an EMBL/GenBank/DDBJ whole genome shotgun (WGS) entry which is preliminary data.</text>
</comment>
<dbReference type="Gene3D" id="3.10.490.10">
    <property type="entry name" value="Gamma-glutamyl cyclotransferase-like"/>
    <property type="match status" value="1"/>
</dbReference>
<evidence type="ECO:0000313" key="2">
    <source>
        <dbReference type="Proteomes" id="UP001595923"/>
    </source>
</evidence>
<proteinExistence type="predicted"/>
<dbReference type="RefSeq" id="WP_378578404.1">
    <property type="nucleotide sequence ID" value="NZ_JBHSFQ010000029.1"/>
</dbReference>
<sequence>MPEPAAPDLVWYASYGANMSADRFACYVSGGVPPGGARANPGCRDRTPPRDRRALWLEGGVHFAFASPMWGGGLALYDPGLPGAAPARAYLVTAGQFADIAAQEMYQAPRADHDLAEVVRTGRLVLGPGRYETLLYCGGLDGHPVLTFTASERSTDVPAAAPSAGYLGTIGRGLRAAHGWSARRTGAYLAGRPGAVRAWTAEEVAAVVEGSAAD</sequence>
<protein>
    <submittedName>
        <fullName evidence="1">Histone deacetylase</fullName>
    </submittedName>
</protein>
<keyword evidence="2" id="KW-1185">Reference proteome</keyword>
<evidence type="ECO:0000313" key="1">
    <source>
        <dbReference type="EMBL" id="MFC4564881.1"/>
    </source>
</evidence>
<organism evidence="1 2">
    <name type="scientific">Nocardiopsis mangrovi</name>
    <dbReference type="NCBI Taxonomy" id="1179818"/>
    <lineage>
        <taxon>Bacteria</taxon>
        <taxon>Bacillati</taxon>
        <taxon>Actinomycetota</taxon>
        <taxon>Actinomycetes</taxon>
        <taxon>Streptosporangiales</taxon>
        <taxon>Nocardiopsidaceae</taxon>
        <taxon>Nocardiopsis</taxon>
    </lineage>
</organism>